<evidence type="ECO:0000313" key="2">
    <source>
        <dbReference type="Proteomes" id="UP000823388"/>
    </source>
</evidence>
<proteinExistence type="predicted"/>
<dbReference type="AlphaFoldDB" id="A0A8T0USI2"/>
<evidence type="ECO:0000313" key="1">
    <source>
        <dbReference type="EMBL" id="KAG2627322.1"/>
    </source>
</evidence>
<gene>
    <name evidence="1" type="ORF">PVAP13_3KG124268</name>
</gene>
<sequence length="59" mass="6411">MSVSLVCFCHGQIFKNWVFLGIPRHQCGSTTEAAATSPRSRIGYGAVWLLGLAQLGLFL</sequence>
<dbReference type="EMBL" id="CM029041">
    <property type="protein sequence ID" value="KAG2627322.1"/>
    <property type="molecule type" value="Genomic_DNA"/>
</dbReference>
<reference evidence="1" key="1">
    <citation type="submission" date="2020-05" db="EMBL/GenBank/DDBJ databases">
        <title>WGS assembly of Panicum virgatum.</title>
        <authorList>
            <person name="Lovell J.T."/>
            <person name="Jenkins J."/>
            <person name="Shu S."/>
            <person name="Juenger T.E."/>
            <person name="Schmutz J."/>
        </authorList>
    </citation>
    <scope>NUCLEOTIDE SEQUENCE</scope>
    <source>
        <strain evidence="1">AP13</strain>
    </source>
</reference>
<dbReference type="Proteomes" id="UP000823388">
    <property type="component" value="Chromosome 3K"/>
</dbReference>
<accession>A0A8T0USI2</accession>
<name>A0A8T0USI2_PANVG</name>
<organism evidence="1 2">
    <name type="scientific">Panicum virgatum</name>
    <name type="common">Blackwell switchgrass</name>
    <dbReference type="NCBI Taxonomy" id="38727"/>
    <lineage>
        <taxon>Eukaryota</taxon>
        <taxon>Viridiplantae</taxon>
        <taxon>Streptophyta</taxon>
        <taxon>Embryophyta</taxon>
        <taxon>Tracheophyta</taxon>
        <taxon>Spermatophyta</taxon>
        <taxon>Magnoliopsida</taxon>
        <taxon>Liliopsida</taxon>
        <taxon>Poales</taxon>
        <taxon>Poaceae</taxon>
        <taxon>PACMAD clade</taxon>
        <taxon>Panicoideae</taxon>
        <taxon>Panicodae</taxon>
        <taxon>Paniceae</taxon>
        <taxon>Panicinae</taxon>
        <taxon>Panicum</taxon>
        <taxon>Panicum sect. Hiantes</taxon>
    </lineage>
</organism>
<keyword evidence="2" id="KW-1185">Reference proteome</keyword>
<protein>
    <submittedName>
        <fullName evidence="1">Uncharacterized protein</fullName>
    </submittedName>
</protein>
<comment type="caution">
    <text evidence="1">The sequence shown here is derived from an EMBL/GenBank/DDBJ whole genome shotgun (WGS) entry which is preliminary data.</text>
</comment>